<dbReference type="KEGG" id="fek:C1H87_18935"/>
<reference evidence="1 2" key="1">
    <citation type="submission" date="2018-01" db="EMBL/GenBank/DDBJ databases">
        <title>Complete genome sequence of Flavivirga eckloniae ECD14 isolated from seaweed Ecklonia cava.</title>
        <authorList>
            <person name="Lee J.H."/>
            <person name="Baik K.S."/>
            <person name="Seong C.N."/>
        </authorList>
    </citation>
    <scope>NUCLEOTIDE SEQUENCE [LARGE SCALE GENOMIC DNA]</scope>
    <source>
        <strain evidence="1 2">ECD14</strain>
    </source>
</reference>
<dbReference type="AlphaFoldDB" id="A0A2K9PUC3"/>
<dbReference type="Pfam" id="PF11066">
    <property type="entry name" value="DUF2867"/>
    <property type="match status" value="1"/>
</dbReference>
<gene>
    <name evidence="1" type="ORF">C1H87_18935</name>
</gene>
<dbReference type="Proteomes" id="UP000235826">
    <property type="component" value="Chromosome"/>
</dbReference>
<evidence type="ECO:0008006" key="3">
    <source>
        <dbReference type="Google" id="ProtNLM"/>
    </source>
</evidence>
<proteinExistence type="predicted"/>
<organism evidence="1 2">
    <name type="scientific">Flavivirga eckloniae</name>
    <dbReference type="NCBI Taxonomy" id="1803846"/>
    <lineage>
        <taxon>Bacteria</taxon>
        <taxon>Pseudomonadati</taxon>
        <taxon>Bacteroidota</taxon>
        <taxon>Flavobacteriia</taxon>
        <taxon>Flavobacteriales</taxon>
        <taxon>Flavobacteriaceae</taxon>
        <taxon>Flavivirga</taxon>
    </lineage>
</organism>
<name>A0A2K9PUC3_9FLAO</name>
<dbReference type="EMBL" id="CP025791">
    <property type="protein sequence ID" value="AUP80675.1"/>
    <property type="molecule type" value="Genomic_DNA"/>
</dbReference>
<evidence type="ECO:0000313" key="1">
    <source>
        <dbReference type="EMBL" id="AUP80675.1"/>
    </source>
</evidence>
<keyword evidence="2" id="KW-1185">Reference proteome</keyword>
<evidence type="ECO:0000313" key="2">
    <source>
        <dbReference type="Proteomes" id="UP000235826"/>
    </source>
</evidence>
<dbReference type="InterPro" id="IPR021295">
    <property type="entry name" value="DUF2867"/>
</dbReference>
<protein>
    <recommendedName>
        <fullName evidence="3">DUF2867 domain-containing protein</fullName>
    </recommendedName>
</protein>
<sequence length="165" mass="19361">MLLIMKVISENIPNESLIKTTSKRVDYSDTYSTTNHLDSLEKITNMVFANFPNWIIILMKLRNTIVKIFDLKTQKPPDYNTDFKVGGYVGFFKIYEIMNNEIILGADDKHLDFRVSVFNSQESTHNIKVSTIVQYNKRFGKVYMTIVKPFHRLIVKQVVRRAYKK</sequence>
<accession>A0A2K9PUC3</accession>